<keyword evidence="1" id="KW-0472">Membrane</keyword>
<gene>
    <name evidence="2" type="ORF">BGLFYP119_00128</name>
</gene>
<dbReference type="Pfam" id="PF11193">
    <property type="entry name" value="DUF2812"/>
    <property type="match status" value="1"/>
</dbReference>
<protein>
    <recommendedName>
        <fullName evidence="3">DUF2812 domain-containing protein</fullName>
    </recommendedName>
</protein>
<dbReference type="RefSeq" id="WP_156355363.1">
    <property type="nucleotide sequence ID" value="NZ_CACRST010000027.1"/>
</dbReference>
<name>A0A6N2VVP6_9FIRM</name>
<dbReference type="EMBL" id="CACRST010000027">
    <property type="protein sequence ID" value="VYT31126.1"/>
    <property type="molecule type" value="Genomic_DNA"/>
</dbReference>
<evidence type="ECO:0008006" key="3">
    <source>
        <dbReference type="Google" id="ProtNLM"/>
    </source>
</evidence>
<sequence length="178" mass="21683">MEIKKQFKWFTIFEYEKEQDYLREMHKSGWKFVKVTGLGMYYFEKCVPQDVIYQLDYNKDGLTHKEEYLKMFNDCGWEYIQDYVGYSYFRKTVAEDGIAEEIFCDKESRLYMMKRVLKGRMLPLLAIFFAILLPQFFINFFSYHNYFAAFFIGGTLAIYLSVFTMCFVKYNQYKDNRK</sequence>
<proteinExistence type="predicted"/>
<dbReference type="AlphaFoldDB" id="A0A6N2VVP6"/>
<feature type="transmembrane region" description="Helical" evidence="1">
    <location>
        <begin position="121"/>
        <end position="141"/>
    </location>
</feature>
<accession>A0A6N2VVP6</accession>
<dbReference type="InterPro" id="IPR021359">
    <property type="entry name" value="DUF2812"/>
</dbReference>
<organism evidence="2">
    <name type="scientific">Blautia glucerasea</name>
    <dbReference type="NCBI Taxonomy" id="536633"/>
    <lineage>
        <taxon>Bacteria</taxon>
        <taxon>Bacillati</taxon>
        <taxon>Bacillota</taxon>
        <taxon>Clostridia</taxon>
        <taxon>Lachnospirales</taxon>
        <taxon>Lachnospiraceae</taxon>
        <taxon>Blautia</taxon>
    </lineage>
</organism>
<evidence type="ECO:0000313" key="2">
    <source>
        <dbReference type="EMBL" id="VYT31126.1"/>
    </source>
</evidence>
<keyword evidence="1" id="KW-1133">Transmembrane helix</keyword>
<evidence type="ECO:0000256" key="1">
    <source>
        <dbReference type="SAM" id="Phobius"/>
    </source>
</evidence>
<keyword evidence="1" id="KW-0812">Transmembrane</keyword>
<feature type="transmembrane region" description="Helical" evidence="1">
    <location>
        <begin position="147"/>
        <end position="168"/>
    </location>
</feature>
<reference evidence="2" key="1">
    <citation type="submission" date="2019-11" db="EMBL/GenBank/DDBJ databases">
        <authorList>
            <person name="Feng L."/>
        </authorList>
    </citation>
    <scope>NUCLEOTIDE SEQUENCE</scope>
    <source>
        <strain evidence="2">BgluceraseaLFYP119</strain>
    </source>
</reference>